<gene>
    <name evidence="15 20" type="primary">pheT</name>
    <name evidence="20" type="ORF">QWY31_05015</name>
</gene>
<accession>A0ABT8F324</accession>
<dbReference type="SUPFAM" id="SSF46955">
    <property type="entry name" value="Putative DNA-binding domain"/>
    <property type="match status" value="1"/>
</dbReference>
<keyword evidence="13 15" id="KW-0030">Aminoacyl-tRNA synthetase</keyword>
<dbReference type="InterPro" id="IPR009061">
    <property type="entry name" value="DNA-bd_dom_put_sf"/>
</dbReference>
<dbReference type="Pfam" id="PF03147">
    <property type="entry name" value="FDX-ACB"/>
    <property type="match status" value="1"/>
</dbReference>
<dbReference type="RefSeq" id="WP_320003375.1">
    <property type="nucleotide sequence ID" value="NZ_JAUHJS010000002.1"/>
</dbReference>
<dbReference type="SMART" id="SM00874">
    <property type="entry name" value="B5"/>
    <property type="match status" value="1"/>
</dbReference>
<dbReference type="Pfam" id="PF03484">
    <property type="entry name" value="B5"/>
    <property type="match status" value="1"/>
</dbReference>
<dbReference type="NCBIfam" id="TIGR00472">
    <property type="entry name" value="pheT_bact"/>
    <property type="match status" value="1"/>
</dbReference>
<evidence type="ECO:0000313" key="21">
    <source>
        <dbReference type="Proteomes" id="UP001168552"/>
    </source>
</evidence>
<keyword evidence="6 15" id="KW-0436">Ligase</keyword>
<keyword evidence="10 15" id="KW-0460">Magnesium</keyword>
<dbReference type="PROSITE" id="PS50886">
    <property type="entry name" value="TRBD"/>
    <property type="match status" value="1"/>
</dbReference>
<feature type="domain" description="B5" evidence="19">
    <location>
        <begin position="408"/>
        <end position="484"/>
    </location>
</feature>
<evidence type="ECO:0000256" key="1">
    <source>
        <dbReference type="ARBA" id="ARBA00004496"/>
    </source>
</evidence>
<dbReference type="InterPro" id="IPR036690">
    <property type="entry name" value="Fdx_antiC-bd_sf"/>
</dbReference>
<evidence type="ECO:0000256" key="4">
    <source>
        <dbReference type="ARBA" id="ARBA00022490"/>
    </source>
</evidence>
<keyword evidence="9 15" id="KW-0067">ATP-binding</keyword>
<feature type="binding site" evidence="15">
    <location>
        <position position="462"/>
    </location>
    <ligand>
        <name>Mg(2+)</name>
        <dbReference type="ChEBI" id="CHEBI:18420"/>
        <note>shared with alpha subunit</note>
    </ligand>
</feature>
<dbReference type="EMBL" id="JAUHJS010000002">
    <property type="protein sequence ID" value="MDN4164850.1"/>
    <property type="molecule type" value="Genomic_DNA"/>
</dbReference>
<evidence type="ECO:0000256" key="5">
    <source>
        <dbReference type="ARBA" id="ARBA00022555"/>
    </source>
</evidence>
<keyword evidence="11 16" id="KW-0694">RNA-binding</keyword>
<evidence type="ECO:0000256" key="11">
    <source>
        <dbReference type="ARBA" id="ARBA00022884"/>
    </source>
</evidence>
<dbReference type="InterPro" id="IPR002547">
    <property type="entry name" value="tRNA-bd_dom"/>
</dbReference>
<evidence type="ECO:0000256" key="7">
    <source>
        <dbReference type="ARBA" id="ARBA00022723"/>
    </source>
</evidence>
<dbReference type="Gene3D" id="3.50.40.10">
    <property type="entry name" value="Phenylalanyl-trna Synthetase, Chain B, domain 3"/>
    <property type="match status" value="1"/>
</dbReference>
<feature type="domain" description="TRNA-binding" evidence="17">
    <location>
        <begin position="42"/>
        <end position="154"/>
    </location>
</feature>
<dbReference type="InterPro" id="IPR045060">
    <property type="entry name" value="Phe-tRNA-ligase_IIc_bsu"/>
</dbReference>
<evidence type="ECO:0000256" key="15">
    <source>
        <dbReference type="HAMAP-Rule" id="MF_00283"/>
    </source>
</evidence>
<dbReference type="Pfam" id="PF17759">
    <property type="entry name" value="tRNA_synthFbeta"/>
    <property type="match status" value="1"/>
</dbReference>
<proteinExistence type="inferred from homology"/>
<dbReference type="CDD" id="cd00769">
    <property type="entry name" value="PheRS_beta_core"/>
    <property type="match status" value="1"/>
</dbReference>
<dbReference type="NCBIfam" id="NF045760">
    <property type="entry name" value="YtpR"/>
    <property type="match status" value="1"/>
</dbReference>
<dbReference type="InterPro" id="IPR004532">
    <property type="entry name" value="Phe-tRNA-ligase_IIc_bsu_bact"/>
</dbReference>
<evidence type="ECO:0000313" key="20">
    <source>
        <dbReference type="EMBL" id="MDN4164850.1"/>
    </source>
</evidence>
<dbReference type="Gene3D" id="3.30.56.10">
    <property type="match status" value="2"/>
</dbReference>
<keyword evidence="5 16" id="KW-0820">tRNA-binding</keyword>
<dbReference type="PANTHER" id="PTHR10947">
    <property type="entry name" value="PHENYLALANYL-TRNA SYNTHETASE BETA CHAIN AND LEUCINE-RICH REPEAT-CONTAINING PROTEIN 47"/>
    <property type="match status" value="1"/>
</dbReference>
<keyword evidence="12 15" id="KW-0648">Protein biosynthesis</keyword>
<evidence type="ECO:0000259" key="17">
    <source>
        <dbReference type="PROSITE" id="PS50886"/>
    </source>
</evidence>
<comment type="subunit">
    <text evidence="3 15">Tetramer of two alpha and two beta subunits.</text>
</comment>
<dbReference type="Gene3D" id="3.30.70.380">
    <property type="entry name" value="Ferrodoxin-fold anticodon-binding domain"/>
    <property type="match status" value="1"/>
</dbReference>
<dbReference type="InterPro" id="IPR033714">
    <property type="entry name" value="tRNA_bind_bactPheRS"/>
</dbReference>
<dbReference type="Gene3D" id="3.30.930.10">
    <property type="entry name" value="Bira Bifunctional Protein, Domain 2"/>
    <property type="match status" value="1"/>
</dbReference>
<dbReference type="Pfam" id="PF03483">
    <property type="entry name" value="B3_4"/>
    <property type="match status" value="1"/>
</dbReference>
<evidence type="ECO:0000256" key="10">
    <source>
        <dbReference type="ARBA" id="ARBA00022842"/>
    </source>
</evidence>
<dbReference type="GO" id="GO:0004826">
    <property type="term" value="F:phenylalanine-tRNA ligase activity"/>
    <property type="evidence" value="ECO:0007669"/>
    <property type="project" value="UniProtKB-EC"/>
</dbReference>
<dbReference type="InterPro" id="IPR005146">
    <property type="entry name" value="B3/B4_tRNA-bd"/>
</dbReference>
<keyword evidence="4 15" id="KW-0963">Cytoplasm</keyword>
<dbReference type="InterPro" id="IPR020825">
    <property type="entry name" value="Phe-tRNA_synthase-like_B3/B4"/>
</dbReference>
<dbReference type="InterPro" id="IPR005121">
    <property type="entry name" value="Fdx_antiC-bd"/>
</dbReference>
<dbReference type="SMART" id="SM00896">
    <property type="entry name" value="FDX-ACB"/>
    <property type="match status" value="1"/>
</dbReference>
<dbReference type="SMART" id="SM00873">
    <property type="entry name" value="B3_4"/>
    <property type="match status" value="1"/>
</dbReference>
<comment type="subcellular location">
    <subcellularLocation>
        <location evidence="1 15">Cytoplasm</location>
    </subcellularLocation>
</comment>
<name>A0ABT8F324_9BACT</name>
<dbReference type="SUPFAM" id="SSF55681">
    <property type="entry name" value="Class II aaRS and biotin synthetases"/>
    <property type="match status" value="1"/>
</dbReference>
<evidence type="ECO:0000259" key="18">
    <source>
        <dbReference type="PROSITE" id="PS51447"/>
    </source>
</evidence>
<keyword evidence="8 15" id="KW-0547">Nucleotide-binding</keyword>
<dbReference type="HAMAP" id="MF_00283">
    <property type="entry name" value="Phe_tRNA_synth_beta1"/>
    <property type="match status" value="1"/>
</dbReference>
<evidence type="ECO:0000256" key="12">
    <source>
        <dbReference type="ARBA" id="ARBA00022917"/>
    </source>
</evidence>
<keyword evidence="7 15" id="KW-0479">Metal-binding</keyword>
<dbReference type="Gene3D" id="2.40.50.140">
    <property type="entry name" value="Nucleic acid-binding proteins"/>
    <property type="match status" value="1"/>
</dbReference>
<dbReference type="SUPFAM" id="SSF56037">
    <property type="entry name" value="PheT/TilS domain"/>
    <property type="match status" value="1"/>
</dbReference>
<evidence type="ECO:0000256" key="3">
    <source>
        <dbReference type="ARBA" id="ARBA00011209"/>
    </source>
</evidence>
<dbReference type="Pfam" id="PF01588">
    <property type="entry name" value="tRNA_bind"/>
    <property type="match status" value="1"/>
</dbReference>
<evidence type="ECO:0000256" key="13">
    <source>
        <dbReference type="ARBA" id="ARBA00023146"/>
    </source>
</evidence>
<feature type="binding site" evidence="15">
    <location>
        <position position="471"/>
    </location>
    <ligand>
        <name>Mg(2+)</name>
        <dbReference type="ChEBI" id="CHEBI:18420"/>
        <note>shared with alpha subunit</note>
    </ligand>
</feature>
<comment type="similarity">
    <text evidence="2 15">Belongs to the phenylalanyl-tRNA synthetase beta subunit family. Type 1 subfamily.</text>
</comment>
<comment type="caution">
    <text evidence="20">The sequence shown here is derived from an EMBL/GenBank/DDBJ whole genome shotgun (WGS) entry which is preliminary data.</text>
</comment>
<keyword evidence="21" id="KW-1185">Reference proteome</keyword>
<dbReference type="CDD" id="cd02796">
    <property type="entry name" value="tRNA_bind_bactPheRS"/>
    <property type="match status" value="1"/>
</dbReference>
<evidence type="ECO:0000256" key="14">
    <source>
        <dbReference type="ARBA" id="ARBA00049255"/>
    </source>
</evidence>
<dbReference type="InterPro" id="IPR045864">
    <property type="entry name" value="aa-tRNA-synth_II/BPL/LPL"/>
</dbReference>
<evidence type="ECO:0000259" key="19">
    <source>
        <dbReference type="PROSITE" id="PS51483"/>
    </source>
</evidence>
<dbReference type="EC" id="6.1.1.20" evidence="15"/>
<feature type="domain" description="FDX-ACB" evidence="18">
    <location>
        <begin position="709"/>
        <end position="802"/>
    </location>
</feature>
<dbReference type="InterPro" id="IPR012340">
    <property type="entry name" value="NA-bd_OB-fold"/>
</dbReference>
<reference evidence="20" key="1">
    <citation type="submission" date="2023-06" db="EMBL/GenBank/DDBJ databases">
        <title>Cytophagales bacterium Strain LB-30, isolated from soil.</title>
        <authorList>
            <person name="Liu B."/>
        </authorList>
    </citation>
    <scope>NUCLEOTIDE SEQUENCE</scope>
    <source>
        <strain evidence="20">LB-30</strain>
    </source>
</reference>
<evidence type="ECO:0000256" key="8">
    <source>
        <dbReference type="ARBA" id="ARBA00022741"/>
    </source>
</evidence>
<feature type="binding site" evidence="15">
    <location>
        <position position="468"/>
    </location>
    <ligand>
        <name>Mg(2+)</name>
        <dbReference type="ChEBI" id="CHEBI:18420"/>
        <note>shared with alpha subunit</note>
    </ligand>
</feature>
<evidence type="ECO:0000256" key="16">
    <source>
        <dbReference type="PROSITE-ProRule" id="PRU00209"/>
    </source>
</evidence>
<organism evidence="20 21">
    <name type="scientific">Shiella aurantiaca</name>
    <dbReference type="NCBI Taxonomy" id="3058365"/>
    <lineage>
        <taxon>Bacteria</taxon>
        <taxon>Pseudomonadati</taxon>
        <taxon>Bacteroidota</taxon>
        <taxon>Cytophagia</taxon>
        <taxon>Cytophagales</taxon>
        <taxon>Shiellaceae</taxon>
        <taxon>Shiella</taxon>
    </lineage>
</organism>
<dbReference type="PROSITE" id="PS51483">
    <property type="entry name" value="B5"/>
    <property type="match status" value="1"/>
</dbReference>
<sequence>MKISLNWLKEFIHTDLTANEIAALLTQSGLEVESVEAYEQVPGGFKGLVIGEVMTCEKHPDADKLSKTTVDIGNEVVPIVCGAPNVAAGQKVIVATVGTTLYPTSGEPFVIKKAKIRGAESVGMICAEDEIGIGTSHAGIMVLDTILPNGTPIAEYFDVKEDHVLEIGLTPNRADAAGHWGVARDLRALLKTSLTLPDISKFKVDNTALPIQVKVENAEACPRYSGLSISGITVTDSPAWLKTRLSSIGVRPINNVVDITNYVLHELGQPLHAFDADKIKGQTVLVKTLAQGTPFVTLDEKERKLNASDLMICDAQGPMCIAGVFGGISSGVTANTKNIFLESAYFSADSIRKTAQSHGLKTDASFRFERGTDPNATLLALKRAALLIQEIAGGSISSEVVDIYPAPVEDAQISVRFKNIHRLIGKVLPHQEIESILQHLDIQLINITEEGFTAIVPPYRVDVQREADIIEEILRIYGFDRIELKESLSTDFVASFESKDKHKLQFRISEILAGNGFQEIMTNSLTKPAYSELTSDFDTSTRVDILNRLSEDLGAMRQSLLFSGLEVLAHNLNHKQSDLKLFEFGTIYNRKEKGFKEERYLSLFMTGAQMAESWQHKEQNVSYYDLQAAVLKVIHKLNPSGLVQVSSTKQVFEFGLDLNKGDKTVASLGKLSKKVLKSFDIRQEVYYAEIAWDLLRKYSQSQVAYTEVSKFPEVRRDISLVLDKSVSFANIQKIASKMESRLLRQVNVFDVYEGENLGQNKKAYAISFTLQDAEKTLTDKVIDKTMEKLMGAFESELGAIIRK</sequence>
<dbReference type="PROSITE" id="PS51447">
    <property type="entry name" value="FDX_ACB"/>
    <property type="match status" value="1"/>
</dbReference>
<evidence type="ECO:0000256" key="9">
    <source>
        <dbReference type="ARBA" id="ARBA00022840"/>
    </source>
</evidence>
<comment type="cofactor">
    <cofactor evidence="15">
        <name>Mg(2+)</name>
        <dbReference type="ChEBI" id="CHEBI:18420"/>
    </cofactor>
    <text evidence="15">Binds 2 magnesium ions per tetramer.</text>
</comment>
<dbReference type="InterPro" id="IPR041616">
    <property type="entry name" value="PheRS_beta_core"/>
</dbReference>
<dbReference type="Proteomes" id="UP001168552">
    <property type="component" value="Unassembled WGS sequence"/>
</dbReference>
<dbReference type="SUPFAM" id="SSF50249">
    <property type="entry name" value="Nucleic acid-binding proteins"/>
    <property type="match status" value="1"/>
</dbReference>
<evidence type="ECO:0000256" key="6">
    <source>
        <dbReference type="ARBA" id="ARBA00022598"/>
    </source>
</evidence>
<dbReference type="SUPFAM" id="SSF54991">
    <property type="entry name" value="Anticodon-binding domain of PheRS"/>
    <property type="match status" value="1"/>
</dbReference>
<feature type="binding site" evidence="15">
    <location>
        <position position="472"/>
    </location>
    <ligand>
        <name>Mg(2+)</name>
        <dbReference type="ChEBI" id="CHEBI:18420"/>
        <note>shared with alpha subunit</note>
    </ligand>
</feature>
<protein>
    <recommendedName>
        <fullName evidence="15">Phenylalanine--tRNA ligase beta subunit</fullName>
        <ecNumber evidence="15">6.1.1.20</ecNumber>
    </recommendedName>
    <alternativeName>
        <fullName evidence="15">Phenylalanyl-tRNA synthetase beta subunit</fullName>
        <shortName evidence="15">PheRS</shortName>
    </alternativeName>
</protein>
<dbReference type="PANTHER" id="PTHR10947:SF0">
    <property type="entry name" value="PHENYLALANINE--TRNA LIGASE BETA SUBUNIT"/>
    <property type="match status" value="1"/>
</dbReference>
<evidence type="ECO:0000256" key="2">
    <source>
        <dbReference type="ARBA" id="ARBA00008653"/>
    </source>
</evidence>
<dbReference type="InterPro" id="IPR005147">
    <property type="entry name" value="tRNA_synthase_B5-dom"/>
</dbReference>
<comment type="catalytic activity">
    <reaction evidence="14 15">
        <text>tRNA(Phe) + L-phenylalanine + ATP = L-phenylalanyl-tRNA(Phe) + AMP + diphosphate + H(+)</text>
        <dbReference type="Rhea" id="RHEA:19413"/>
        <dbReference type="Rhea" id="RHEA-COMP:9668"/>
        <dbReference type="Rhea" id="RHEA-COMP:9699"/>
        <dbReference type="ChEBI" id="CHEBI:15378"/>
        <dbReference type="ChEBI" id="CHEBI:30616"/>
        <dbReference type="ChEBI" id="CHEBI:33019"/>
        <dbReference type="ChEBI" id="CHEBI:58095"/>
        <dbReference type="ChEBI" id="CHEBI:78442"/>
        <dbReference type="ChEBI" id="CHEBI:78531"/>
        <dbReference type="ChEBI" id="CHEBI:456215"/>
        <dbReference type="EC" id="6.1.1.20"/>
    </reaction>
</comment>